<dbReference type="SUPFAM" id="SSF89392">
    <property type="entry name" value="Prokaryotic lipoproteins and lipoprotein localization factors"/>
    <property type="match status" value="1"/>
</dbReference>
<feature type="region of interest" description="Disordered" evidence="1">
    <location>
        <begin position="269"/>
        <end position="293"/>
    </location>
</feature>
<dbReference type="Proteomes" id="UP000092482">
    <property type="component" value="Chromosome"/>
</dbReference>
<accession>A0A1B1NBE1</accession>
<feature type="compositionally biased region" description="Polar residues" evidence="1">
    <location>
        <begin position="38"/>
        <end position="51"/>
    </location>
</feature>
<proteinExistence type="predicted"/>
<dbReference type="EMBL" id="CP014989">
    <property type="protein sequence ID" value="ANS78714.1"/>
    <property type="molecule type" value="Genomic_DNA"/>
</dbReference>
<feature type="compositionally biased region" description="Acidic residues" evidence="1">
    <location>
        <begin position="53"/>
        <end position="68"/>
    </location>
</feature>
<feature type="chain" id="PRO_5008527786" evidence="2">
    <location>
        <begin position="23"/>
        <end position="293"/>
    </location>
</feature>
<keyword evidence="4" id="KW-1185">Reference proteome</keyword>
<evidence type="ECO:0000256" key="2">
    <source>
        <dbReference type="SAM" id="SignalP"/>
    </source>
</evidence>
<dbReference type="AlphaFoldDB" id="A0A1B1NBE1"/>
<dbReference type="InterPro" id="IPR029046">
    <property type="entry name" value="LolA/LolB/LppX"/>
</dbReference>
<dbReference type="PROSITE" id="PS51257">
    <property type="entry name" value="PROKAR_LIPOPROTEIN"/>
    <property type="match status" value="1"/>
</dbReference>
<dbReference type="STRING" id="1758689.SGUI_1318"/>
<feature type="signal peptide" evidence="2">
    <location>
        <begin position="1"/>
        <end position="22"/>
    </location>
</feature>
<dbReference type="RefSeq" id="WP_066637886.1">
    <property type="nucleotide sequence ID" value="NZ_CP014989.1"/>
</dbReference>
<dbReference type="KEGG" id="serj:SGUI_1318"/>
<evidence type="ECO:0000313" key="3">
    <source>
        <dbReference type="EMBL" id="ANS78714.1"/>
    </source>
</evidence>
<feature type="region of interest" description="Disordered" evidence="1">
    <location>
        <begin position="22"/>
        <end position="68"/>
    </location>
</feature>
<gene>
    <name evidence="3" type="ORF">SGUI_1318</name>
</gene>
<protein>
    <submittedName>
        <fullName evidence="3">Lipoprotein</fullName>
    </submittedName>
</protein>
<evidence type="ECO:0000256" key="1">
    <source>
        <dbReference type="SAM" id="MobiDB-lite"/>
    </source>
</evidence>
<keyword evidence="2" id="KW-0732">Signal</keyword>
<keyword evidence="3" id="KW-0449">Lipoprotein</keyword>
<dbReference type="Gene3D" id="2.50.20.20">
    <property type="match status" value="1"/>
</dbReference>
<dbReference type="OrthoDB" id="3781094at2"/>
<sequence>MSSTRKRLGAIVSAGVLSLGLAACGGGESTDPEGGSGEASSTEDAQESSAPETSEEDAAGADDTSEAAAADGEEIPVEDFLAMMQEPGEETLSSYTLTMSMDASGQAMDAEGAVDLSGEQPLMQITMTMPQVGDMEMITTGGEVYLAMPGVTPEGMYVRGGEDLLGQAGAMEDLDVSTQWEAWEQGAQSVVLVGEEDVDGTEMRHYQVTLDPEAAAAAGGEAATTAAPGMPDTVVYEVWLDDDNLMRQLTFDLEGVSMEMTTDNWGEPQEIQAPAEDQVMEMSELGGQPGSDG</sequence>
<evidence type="ECO:0000313" key="4">
    <source>
        <dbReference type="Proteomes" id="UP000092482"/>
    </source>
</evidence>
<name>A0A1B1NBE1_9MICO</name>
<reference evidence="3 4" key="1">
    <citation type="submission" date="2016-03" db="EMBL/GenBank/DDBJ databases">
        <title>Shallow-sea hydrothermal system.</title>
        <authorList>
            <person name="Tang K."/>
        </authorList>
    </citation>
    <scope>NUCLEOTIDE SEQUENCE [LARGE SCALE GENOMIC DNA]</scope>
    <source>
        <strain evidence="3 4">JLT9</strain>
    </source>
</reference>
<organism evidence="3 4">
    <name type="scientific">Serinicoccus hydrothermalis</name>
    <dbReference type="NCBI Taxonomy" id="1758689"/>
    <lineage>
        <taxon>Bacteria</taxon>
        <taxon>Bacillati</taxon>
        <taxon>Actinomycetota</taxon>
        <taxon>Actinomycetes</taxon>
        <taxon>Micrococcales</taxon>
        <taxon>Ornithinimicrobiaceae</taxon>
        <taxon>Serinicoccus</taxon>
    </lineage>
</organism>